<evidence type="ECO:0000313" key="2">
    <source>
        <dbReference type="Proteomes" id="UP000532746"/>
    </source>
</evidence>
<protein>
    <submittedName>
        <fullName evidence="1">Uncharacterized protein</fullName>
    </submittedName>
</protein>
<comment type="caution">
    <text evidence="1">The sequence shown here is derived from an EMBL/GenBank/DDBJ whole genome shotgun (WGS) entry which is preliminary data.</text>
</comment>
<keyword evidence="2" id="KW-1185">Reference proteome</keyword>
<reference evidence="1 2" key="1">
    <citation type="submission" date="2020-08" db="EMBL/GenBank/DDBJ databases">
        <title>Genomic Encyclopedia of Type Strains, Phase IV (KMG-IV): sequencing the most valuable type-strain genomes for metagenomic binning, comparative biology and taxonomic classification.</title>
        <authorList>
            <person name="Goeker M."/>
        </authorList>
    </citation>
    <scope>NUCLEOTIDE SEQUENCE [LARGE SCALE GENOMIC DNA]</scope>
    <source>
        <strain evidence="1 2">DSM 26718</strain>
    </source>
</reference>
<proteinExistence type="predicted"/>
<organism evidence="1 2">
    <name type="scientific">Hymenobacter luteus</name>
    <dbReference type="NCBI Taxonomy" id="1411122"/>
    <lineage>
        <taxon>Bacteria</taxon>
        <taxon>Pseudomonadati</taxon>
        <taxon>Bacteroidota</taxon>
        <taxon>Cytophagia</taxon>
        <taxon>Cytophagales</taxon>
        <taxon>Hymenobacteraceae</taxon>
        <taxon>Hymenobacter</taxon>
    </lineage>
</organism>
<dbReference type="AlphaFoldDB" id="A0A7W9T4E8"/>
<sequence>MDTTAAKYYVSWYRWQAQDSYALWLTMPYEDALWADEMG</sequence>
<evidence type="ECO:0000313" key="1">
    <source>
        <dbReference type="EMBL" id="MBB6060720.1"/>
    </source>
</evidence>
<accession>A0A7W9T4E8</accession>
<dbReference type="Proteomes" id="UP000532746">
    <property type="component" value="Unassembled WGS sequence"/>
</dbReference>
<gene>
    <name evidence="1" type="ORF">HNQ93_003595</name>
</gene>
<name>A0A7W9T4E8_9BACT</name>
<dbReference type="EMBL" id="JACHGG010000006">
    <property type="protein sequence ID" value="MBB6060720.1"/>
    <property type="molecule type" value="Genomic_DNA"/>
</dbReference>